<dbReference type="Gene3D" id="1.10.1660.10">
    <property type="match status" value="1"/>
</dbReference>
<sequence>MASRAHGELLARDVGELVGVSGTTVGQWARRGLIRSSQSDADPRVYGVEDVGEASVVAELLARGLGHRAVHCAIERLRGNGPWPLSEAWLATTDEARPRLVLRENGAKYALDARGWQRLAVVPPLREVRVRLHAAPPTA</sequence>
<dbReference type="Pfam" id="PF13411">
    <property type="entry name" value="MerR_1"/>
    <property type="match status" value="1"/>
</dbReference>
<evidence type="ECO:0000313" key="2">
    <source>
        <dbReference type="EMBL" id="UGS39064.1"/>
    </source>
</evidence>
<reference evidence="2" key="1">
    <citation type="journal article" date="2022" name="Int. J. Syst. Evol. Microbiol.">
        <title>Pseudomonas aegrilactucae sp. nov. and Pseudomonas morbosilactucae sp. nov., pathogens causing bacterial rot of lettuce in Japan.</title>
        <authorList>
            <person name="Sawada H."/>
            <person name="Fujikawa T."/>
            <person name="Satou M."/>
        </authorList>
    </citation>
    <scope>NUCLEOTIDE SEQUENCE</scope>
    <source>
        <strain evidence="2">0166_1</strain>
    </source>
</reference>
<name>A0A9E6Y2Z4_9ACTN</name>
<proteinExistence type="predicted"/>
<dbReference type="AlphaFoldDB" id="A0A9E6Y2Z4"/>
<accession>A0A9E6Y2Z4</accession>
<dbReference type="EMBL" id="CP087164">
    <property type="protein sequence ID" value="UGS39064.1"/>
    <property type="molecule type" value="Genomic_DNA"/>
</dbReference>
<protein>
    <recommendedName>
        <fullName evidence="1">HTH merR-type domain-containing protein</fullName>
    </recommendedName>
</protein>
<dbReference type="Proteomes" id="UP001162834">
    <property type="component" value="Chromosome"/>
</dbReference>
<gene>
    <name evidence="2" type="ORF">DSM104329_05496</name>
</gene>
<keyword evidence="3" id="KW-1185">Reference proteome</keyword>
<dbReference type="GO" id="GO:0006355">
    <property type="term" value="P:regulation of DNA-templated transcription"/>
    <property type="evidence" value="ECO:0007669"/>
    <property type="project" value="InterPro"/>
</dbReference>
<dbReference type="KEGG" id="sbae:DSM104329_05496"/>
<evidence type="ECO:0000313" key="3">
    <source>
        <dbReference type="Proteomes" id="UP001162834"/>
    </source>
</evidence>
<evidence type="ECO:0000259" key="1">
    <source>
        <dbReference type="Pfam" id="PF13411"/>
    </source>
</evidence>
<dbReference type="InterPro" id="IPR000551">
    <property type="entry name" value="MerR-type_HTH_dom"/>
</dbReference>
<dbReference type="RefSeq" id="WP_259313072.1">
    <property type="nucleotide sequence ID" value="NZ_CP087164.1"/>
</dbReference>
<dbReference type="GO" id="GO:0003677">
    <property type="term" value="F:DNA binding"/>
    <property type="evidence" value="ECO:0007669"/>
    <property type="project" value="InterPro"/>
</dbReference>
<dbReference type="SUPFAM" id="SSF46955">
    <property type="entry name" value="Putative DNA-binding domain"/>
    <property type="match status" value="1"/>
</dbReference>
<feature type="domain" description="HTH merR-type" evidence="1">
    <location>
        <begin position="13"/>
        <end position="70"/>
    </location>
</feature>
<organism evidence="2 3">
    <name type="scientific">Capillimicrobium parvum</name>
    <dbReference type="NCBI Taxonomy" id="2884022"/>
    <lineage>
        <taxon>Bacteria</taxon>
        <taxon>Bacillati</taxon>
        <taxon>Actinomycetota</taxon>
        <taxon>Thermoleophilia</taxon>
        <taxon>Solirubrobacterales</taxon>
        <taxon>Capillimicrobiaceae</taxon>
        <taxon>Capillimicrobium</taxon>
    </lineage>
</organism>
<dbReference type="InterPro" id="IPR009061">
    <property type="entry name" value="DNA-bd_dom_put_sf"/>
</dbReference>